<dbReference type="PANTHER" id="PTHR35585">
    <property type="entry name" value="HHE DOMAIN PROTEIN (AFU_ORTHOLOGUE AFUA_4G00730)"/>
    <property type="match status" value="1"/>
</dbReference>
<dbReference type="Gene3D" id="1.20.120.520">
    <property type="entry name" value="nmb1532 protein domain like"/>
    <property type="match status" value="1"/>
</dbReference>
<dbReference type="RefSeq" id="WP_345251888.1">
    <property type="nucleotide sequence ID" value="NZ_BAABFO010000029.1"/>
</dbReference>
<dbReference type="EMBL" id="BAABFO010000029">
    <property type="protein sequence ID" value="GAA4341417.1"/>
    <property type="molecule type" value="Genomic_DNA"/>
</dbReference>
<name>A0ABP8HMK9_9BURK</name>
<reference evidence="3" key="1">
    <citation type="journal article" date="2019" name="Int. J. Syst. Evol. Microbiol.">
        <title>The Global Catalogue of Microorganisms (GCM) 10K type strain sequencing project: providing services to taxonomists for standard genome sequencing and annotation.</title>
        <authorList>
            <consortium name="The Broad Institute Genomics Platform"/>
            <consortium name="The Broad Institute Genome Sequencing Center for Infectious Disease"/>
            <person name="Wu L."/>
            <person name="Ma J."/>
        </authorList>
    </citation>
    <scope>NUCLEOTIDE SEQUENCE [LARGE SCALE GENOMIC DNA]</scope>
    <source>
        <strain evidence="3">JCM 17666</strain>
    </source>
</reference>
<protein>
    <submittedName>
        <fullName evidence="2">Hemerythrin domain-containing protein</fullName>
    </submittedName>
</protein>
<dbReference type="Pfam" id="PF01814">
    <property type="entry name" value="Hemerythrin"/>
    <property type="match status" value="1"/>
</dbReference>
<comment type="caution">
    <text evidence="2">The sequence shown here is derived from an EMBL/GenBank/DDBJ whole genome shotgun (WGS) entry which is preliminary data.</text>
</comment>
<sequence length="156" mass="17552">MNKSTIPADQRLAIGMLLDDHRSAKKHFKAFEQASSDDEKGQIAREVCMELTAHTQLEEELFYPFLRDVPGLEDMLDEAVVEHASAKDLIAQIQAMQPGDDLFDAKVTVLGEYINHHVGEEEGELFPKVIAKKVDMRELGERMKARKEELMAVATA</sequence>
<keyword evidence="3" id="KW-1185">Reference proteome</keyword>
<accession>A0ABP8HMK9</accession>
<evidence type="ECO:0000313" key="3">
    <source>
        <dbReference type="Proteomes" id="UP001501671"/>
    </source>
</evidence>
<proteinExistence type="predicted"/>
<dbReference type="Proteomes" id="UP001501671">
    <property type="component" value="Unassembled WGS sequence"/>
</dbReference>
<organism evidence="2 3">
    <name type="scientific">Pigmentiphaga soli</name>
    <dbReference type="NCBI Taxonomy" id="1007095"/>
    <lineage>
        <taxon>Bacteria</taxon>
        <taxon>Pseudomonadati</taxon>
        <taxon>Pseudomonadota</taxon>
        <taxon>Betaproteobacteria</taxon>
        <taxon>Burkholderiales</taxon>
        <taxon>Alcaligenaceae</taxon>
        <taxon>Pigmentiphaga</taxon>
    </lineage>
</organism>
<dbReference type="CDD" id="cd12108">
    <property type="entry name" value="Hr-like"/>
    <property type="match status" value="1"/>
</dbReference>
<evidence type="ECO:0000313" key="2">
    <source>
        <dbReference type="EMBL" id="GAA4341417.1"/>
    </source>
</evidence>
<feature type="domain" description="Hemerythrin-like" evidence="1">
    <location>
        <begin position="14"/>
        <end position="129"/>
    </location>
</feature>
<evidence type="ECO:0000259" key="1">
    <source>
        <dbReference type="Pfam" id="PF01814"/>
    </source>
</evidence>
<dbReference type="PANTHER" id="PTHR35585:SF1">
    <property type="entry name" value="HHE DOMAIN PROTEIN (AFU_ORTHOLOGUE AFUA_4G00730)"/>
    <property type="match status" value="1"/>
</dbReference>
<dbReference type="InterPro" id="IPR012312">
    <property type="entry name" value="Hemerythrin-like"/>
</dbReference>
<gene>
    <name evidence="2" type="ORF">GCM10023144_42160</name>
</gene>